<dbReference type="RefSeq" id="XP_019017117.1">
    <property type="nucleotide sequence ID" value="XM_019164492.1"/>
</dbReference>
<accession>A0A1E3NIP7</accession>
<evidence type="ECO:0000313" key="2">
    <source>
        <dbReference type="EMBL" id="ODQ46004.1"/>
    </source>
</evidence>
<dbReference type="OrthoDB" id="10448101at2759"/>
<dbReference type="GeneID" id="30181179"/>
<gene>
    <name evidence="2" type="ORF">PICMEDRAFT_73482</name>
</gene>
<name>A0A1E3NIP7_9ASCO</name>
<evidence type="ECO:0000313" key="3">
    <source>
        <dbReference type="Proteomes" id="UP000094455"/>
    </source>
</evidence>
<proteinExistence type="predicted"/>
<keyword evidence="3" id="KW-1185">Reference proteome</keyword>
<evidence type="ECO:0000256" key="1">
    <source>
        <dbReference type="SAM" id="MobiDB-lite"/>
    </source>
</evidence>
<dbReference type="AlphaFoldDB" id="A0A1E3NIP7"/>
<sequence>MTVFTTVVCPADLHDARFHNPTKIAPTIQYQIQPTSYFTLYHIQQYINDLTLLPNRIHANSVLSFSVSNSSFSSYRTSCLLKQHLNILWENCKIQRIDLDFTQFKFKREILQRVVALTNHIQKHGKYNVFLSVTVPLDKDLVIPEEFIQILRRFKQEFISFSMLNILITKNLKRKNVEWLEMAKMAYKNVASQLRKYDAANEIFIGSIEKYIGLSFDCDVTPNIHHYDVKTLAKLISPHSSSSYSSLNTHSMKTTVRQSVKHGEKKNMSELDFLMIWKWANKAGLGQVQLKSYLANSKNVKKVIEKNLSLLKPNAGTDSSLTLPQDMLYRLADEVGIRNITTVNYLEPAPFEQPTSRSASTTSALSSTQSSSPSTSSTETVNTLEPTQMTALAGRVAEPVTLLTVDNEYQHSLPDYETAMLHKVQEHERMMNSLAKLPSYAAETYSS</sequence>
<dbReference type="Proteomes" id="UP000094455">
    <property type="component" value="Unassembled WGS sequence"/>
</dbReference>
<dbReference type="EMBL" id="KV454004">
    <property type="protein sequence ID" value="ODQ46004.1"/>
    <property type="molecule type" value="Genomic_DNA"/>
</dbReference>
<organism evidence="2 3">
    <name type="scientific">Pichia membranifaciens NRRL Y-2026</name>
    <dbReference type="NCBI Taxonomy" id="763406"/>
    <lineage>
        <taxon>Eukaryota</taxon>
        <taxon>Fungi</taxon>
        <taxon>Dikarya</taxon>
        <taxon>Ascomycota</taxon>
        <taxon>Saccharomycotina</taxon>
        <taxon>Pichiomycetes</taxon>
        <taxon>Pichiales</taxon>
        <taxon>Pichiaceae</taxon>
        <taxon>Pichia</taxon>
    </lineage>
</organism>
<protein>
    <submittedName>
        <fullName evidence="2">Uncharacterized protein</fullName>
    </submittedName>
</protein>
<reference evidence="2 3" key="1">
    <citation type="journal article" date="2016" name="Proc. Natl. Acad. Sci. U.S.A.">
        <title>Comparative genomics of biotechnologically important yeasts.</title>
        <authorList>
            <person name="Riley R."/>
            <person name="Haridas S."/>
            <person name="Wolfe K.H."/>
            <person name="Lopes M.R."/>
            <person name="Hittinger C.T."/>
            <person name="Goeker M."/>
            <person name="Salamov A.A."/>
            <person name="Wisecaver J.H."/>
            <person name="Long T.M."/>
            <person name="Calvey C.H."/>
            <person name="Aerts A.L."/>
            <person name="Barry K.W."/>
            <person name="Choi C."/>
            <person name="Clum A."/>
            <person name="Coughlan A.Y."/>
            <person name="Deshpande S."/>
            <person name="Douglass A.P."/>
            <person name="Hanson S.J."/>
            <person name="Klenk H.-P."/>
            <person name="LaButti K.M."/>
            <person name="Lapidus A."/>
            <person name="Lindquist E.A."/>
            <person name="Lipzen A.M."/>
            <person name="Meier-Kolthoff J.P."/>
            <person name="Ohm R.A."/>
            <person name="Otillar R.P."/>
            <person name="Pangilinan J.L."/>
            <person name="Peng Y."/>
            <person name="Rokas A."/>
            <person name="Rosa C.A."/>
            <person name="Scheuner C."/>
            <person name="Sibirny A.A."/>
            <person name="Slot J.C."/>
            <person name="Stielow J.B."/>
            <person name="Sun H."/>
            <person name="Kurtzman C.P."/>
            <person name="Blackwell M."/>
            <person name="Grigoriev I.V."/>
            <person name="Jeffries T.W."/>
        </authorList>
    </citation>
    <scope>NUCLEOTIDE SEQUENCE [LARGE SCALE GENOMIC DNA]</scope>
    <source>
        <strain evidence="2 3">NRRL Y-2026</strain>
    </source>
</reference>
<feature type="region of interest" description="Disordered" evidence="1">
    <location>
        <begin position="350"/>
        <end position="383"/>
    </location>
</feature>
<feature type="compositionally biased region" description="Low complexity" evidence="1">
    <location>
        <begin position="355"/>
        <end position="380"/>
    </location>
</feature>